<evidence type="ECO:0000313" key="1">
    <source>
        <dbReference type="EMBL" id="KAH7434310.1"/>
    </source>
</evidence>
<dbReference type="EMBL" id="CM035411">
    <property type="protein sequence ID" value="KAH7434310.1"/>
    <property type="molecule type" value="Genomic_DNA"/>
</dbReference>
<dbReference type="Proteomes" id="UP000825935">
    <property type="component" value="Chromosome 6"/>
</dbReference>
<dbReference type="AlphaFoldDB" id="A0A8T2UIG3"/>
<proteinExistence type="predicted"/>
<sequence>MFSLPIQERIAGSLPHPPPPPSPRQRALEKLCSLAIQKRIKSSTQITNISALAEVLDTEQPDSPAEAIATFMLRSQPPLPLLQRQKGQLFGLQRSIELLTLSEERIRSVCLVCADIFKKIRDAGRFVDRIQIILHASTWKSQVSDLQRLLEVDLRKCLSLDNVKQVDEAHLKLTQLSKDLHRYQKRLTVHVVSGLARVNQRAIHGTSCLIEMVRRHMQRDSPAAIAHETNTRDVNDNALQPVAETDHSVGRMLTSFCDVLVRLNRIEKNIFVVCVSLQTLVTALSSAHGKDVSSDIIQWLRDDSSMFDGVANCIRDCHSRLRDDLKDLRDVLAHCFRFLSEAWSWASPHSQLTSA</sequence>
<keyword evidence="2" id="KW-1185">Reference proteome</keyword>
<reference evidence="1" key="1">
    <citation type="submission" date="2021-08" db="EMBL/GenBank/DDBJ databases">
        <title>WGS assembly of Ceratopteris richardii.</title>
        <authorList>
            <person name="Marchant D.B."/>
            <person name="Chen G."/>
            <person name="Jenkins J."/>
            <person name="Shu S."/>
            <person name="Leebens-Mack J."/>
            <person name="Grimwood J."/>
            <person name="Schmutz J."/>
            <person name="Soltis P."/>
            <person name="Soltis D."/>
            <person name="Chen Z.-H."/>
        </authorList>
    </citation>
    <scope>NUCLEOTIDE SEQUENCE</scope>
    <source>
        <strain evidence="1">Whitten #5841</strain>
        <tissue evidence="1">Leaf</tissue>
    </source>
</reference>
<organism evidence="1 2">
    <name type="scientific">Ceratopteris richardii</name>
    <name type="common">Triangle waterfern</name>
    <dbReference type="NCBI Taxonomy" id="49495"/>
    <lineage>
        <taxon>Eukaryota</taxon>
        <taxon>Viridiplantae</taxon>
        <taxon>Streptophyta</taxon>
        <taxon>Embryophyta</taxon>
        <taxon>Tracheophyta</taxon>
        <taxon>Polypodiopsida</taxon>
        <taxon>Polypodiidae</taxon>
        <taxon>Polypodiales</taxon>
        <taxon>Pteridineae</taxon>
        <taxon>Pteridaceae</taxon>
        <taxon>Parkerioideae</taxon>
        <taxon>Ceratopteris</taxon>
    </lineage>
</organism>
<protein>
    <submittedName>
        <fullName evidence="1">Uncharacterized protein</fullName>
    </submittedName>
</protein>
<name>A0A8T2UIG3_CERRI</name>
<evidence type="ECO:0000313" key="2">
    <source>
        <dbReference type="Proteomes" id="UP000825935"/>
    </source>
</evidence>
<gene>
    <name evidence="1" type="ORF">KP509_06G010800</name>
</gene>
<comment type="caution">
    <text evidence="1">The sequence shown here is derived from an EMBL/GenBank/DDBJ whole genome shotgun (WGS) entry which is preliminary data.</text>
</comment>
<accession>A0A8T2UIG3</accession>
<dbReference type="OrthoDB" id="1969226at2759"/>